<gene>
    <name evidence="3" type="ORF">LTR25_005557</name>
</gene>
<dbReference type="GO" id="GO:0006772">
    <property type="term" value="P:thiamine metabolic process"/>
    <property type="evidence" value="ECO:0007669"/>
    <property type="project" value="UniProtKB-ARBA"/>
</dbReference>
<dbReference type="PANTHER" id="PTHR41813">
    <property type="entry name" value="REGULATOR PAB1642, PUTATIVE (AFU_ORTHOLOGUE AFUA_3G11955)-RELATED"/>
    <property type="match status" value="1"/>
</dbReference>
<dbReference type="AlphaFoldDB" id="A0AAV9Q807"/>
<dbReference type="Proteomes" id="UP001345827">
    <property type="component" value="Unassembled WGS sequence"/>
</dbReference>
<comment type="caution">
    <text evidence="3">The sequence shown here is derived from an EMBL/GenBank/DDBJ whole genome shotgun (WGS) entry which is preliminary data.</text>
</comment>
<accession>A0AAV9Q807</accession>
<proteinExistence type="predicted"/>
<dbReference type="SUPFAM" id="SSF48613">
    <property type="entry name" value="Heme oxygenase-like"/>
    <property type="match status" value="1"/>
</dbReference>
<evidence type="ECO:0000259" key="2">
    <source>
        <dbReference type="Pfam" id="PF03070"/>
    </source>
</evidence>
<protein>
    <recommendedName>
        <fullName evidence="2">Thiaminase-2/PQQC domain-containing protein</fullName>
    </recommendedName>
</protein>
<dbReference type="InterPro" id="IPR016084">
    <property type="entry name" value="Haem_Oase-like_multi-hlx"/>
</dbReference>
<reference evidence="3 4" key="1">
    <citation type="submission" date="2023-06" db="EMBL/GenBank/DDBJ databases">
        <title>Black Yeasts Isolated from many extreme environments.</title>
        <authorList>
            <person name="Coleine C."/>
            <person name="Stajich J.E."/>
            <person name="Selbmann L."/>
        </authorList>
    </citation>
    <scope>NUCLEOTIDE SEQUENCE [LARGE SCALE GENOMIC DNA]</scope>
    <source>
        <strain evidence="3 4">CCFEE 5887</strain>
    </source>
</reference>
<evidence type="ECO:0000313" key="4">
    <source>
        <dbReference type="Proteomes" id="UP001345827"/>
    </source>
</evidence>
<dbReference type="PANTHER" id="PTHR41813:SF2">
    <property type="entry name" value="REGULATOR PAB1642, PUTATIVE (AFU_ORTHOLOGUE AFUA_3G11955)-RELATED"/>
    <property type="match status" value="1"/>
</dbReference>
<feature type="domain" description="Thiaminase-2/PQQC" evidence="2">
    <location>
        <begin position="49"/>
        <end position="278"/>
    </location>
</feature>
<evidence type="ECO:0000313" key="3">
    <source>
        <dbReference type="EMBL" id="KAK5536882.1"/>
    </source>
</evidence>
<name>A0AAV9Q807_9PEZI</name>
<dbReference type="CDD" id="cd19357">
    <property type="entry name" value="TenA_E_At3g16990-like"/>
    <property type="match status" value="1"/>
</dbReference>
<dbReference type="InterPro" id="IPR004305">
    <property type="entry name" value="Thiaminase-2/PQQC"/>
</dbReference>
<keyword evidence="4" id="KW-1185">Reference proteome</keyword>
<dbReference type="Pfam" id="PF03070">
    <property type="entry name" value="TENA_THI-4"/>
    <property type="match status" value="1"/>
</dbReference>
<dbReference type="Gene3D" id="1.20.910.10">
    <property type="entry name" value="Heme oxygenase-like"/>
    <property type="match status" value="1"/>
</dbReference>
<feature type="region of interest" description="Disordered" evidence="1">
    <location>
        <begin position="1"/>
        <end position="32"/>
    </location>
</feature>
<evidence type="ECO:0000256" key="1">
    <source>
        <dbReference type="SAM" id="MobiDB-lite"/>
    </source>
</evidence>
<dbReference type="EMBL" id="JAXLQG010000008">
    <property type="protein sequence ID" value="KAK5536882.1"/>
    <property type="molecule type" value="Genomic_DNA"/>
</dbReference>
<sequence>MDQPPHEFASPPEYTFPPAPGHNYKPASQPSQLDQPLSLTKILLNLAPQSYYMATQHPFLRLAGLGMLPKTTLARWLSQDRLYAQSYIGFIGALIARVDLPYVNIMDKSASLRWRIVNLLSSALQNIHRELQFFADTAAKYDLQLDTPSRLDGVFAAEPATKQYIDLFRAFSTDPSMSLLEGLVVLWATETCYLSAWSWASSFMTASRSFKPKADADGGALRDAFVPNWTSPEFEKFVNDIAEVTDSLAEREDAIARRLDVYKAVWMHVLEVETRFWPDVGGRKETAP</sequence>
<dbReference type="InterPro" id="IPR053261">
    <property type="entry name" value="Polyketide-peptide_reg"/>
</dbReference>
<organism evidence="3 4">
    <name type="scientific">Vermiconidia calcicola</name>
    <dbReference type="NCBI Taxonomy" id="1690605"/>
    <lineage>
        <taxon>Eukaryota</taxon>
        <taxon>Fungi</taxon>
        <taxon>Dikarya</taxon>
        <taxon>Ascomycota</taxon>
        <taxon>Pezizomycotina</taxon>
        <taxon>Dothideomycetes</taxon>
        <taxon>Dothideomycetidae</taxon>
        <taxon>Mycosphaerellales</taxon>
        <taxon>Extremaceae</taxon>
        <taxon>Vermiconidia</taxon>
    </lineage>
</organism>